<accession>A0A9P1NCK1</accession>
<comment type="caution">
    <text evidence="1">The sequence shown here is derived from an EMBL/GenBank/DDBJ whole genome shotgun (WGS) entry which is preliminary data.</text>
</comment>
<dbReference type="Proteomes" id="UP001152747">
    <property type="component" value="Unassembled WGS sequence"/>
</dbReference>
<protein>
    <submittedName>
        <fullName evidence="1">Uncharacterized protein</fullName>
    </submittedName>
</protein>
<reference evidence="1" key="1">
    <citation type="submission" date="2022-11" db="EMBL/GenBank/DDBJ databases">
        <authorList>
            <person name="Kikuchi T."/>
        </authorList>
    </citation>
    <scope>NUCLEOTIDE SEQUENCE</scope>
    <source>
        <strain evidence="1">PS1010</strain>
    </source>
</reference>
<dbReference type="AlphaFoldDB" id="A0A9P1NCK1"/>
<gene>
    <name evidence="1" type="ORF">CAMP_LOCUS19249</name>
</gene>
<dbReference type="EMBL" id="CANHGI010000006">
    <property type="protein sequence ID" value="CAI5456612.1"/>
    <property type="molecule type" value="Genomic_DNA"/>
</dbReference>
<evidence type="ECO:0000313" key="2">
    <source>
        <dbReference type="Proteomes" id="UP001152747"/>
    </source>
</evidence>
<sequence>MQNIINFYCGDENLTEEELEKIVQSLNFNSEKADVICLTLNGNVPFYKKSIMSTILEKTQMARIVYIDGNYYDERDFDEADYEGIELFLKAGSSNPRRRIRLSLETSRDFCDKLVELSHKWFGHGETSPYAIRNGENILIFREYIY</sequence>
<name>A0A9P1NCK1_9PELO</name>
<organism evidence="1 2">
    <name type="scientific">Caenorhabditis angaria</name>
    <dbReference type="NCBI Taxonomy" id="860376"/>
    <lineage>
        <taxon>Eukaryota</taxon>
        <taxon>Metazoa</taxon>
        <taxon>Ecdysozoa</taxon>
        <taxon>Nematoda</taxon>
        <taxon>Chromadorea</taxon>
        <taxon>Rhabditida</taxon>
        <taxon>Rhabditina</taxon>
        <taxon>Rhabditomorpha</taxon>
        <taxon>Rhabditoidea</taxon>
        <taxon>Rhabditidae</taxon>
        <taxon>Peloderinae</taxon>
        <taxon>Caenorhabditis</taxon>
    </lineage>
</organism>
<proteinExistence type="predicted"/>
<evidence type="ECO:0000313" key="1">
    <source>
        <dbReference type="EMBL" id="CAI5456612.1"/>
    </source>
</evidence>
<keyword evidence="2" id="KW-1185">Reference proteome</keyword>